<dbReference type="InterPro" id="IPR004681">
    <property type="entry name" value="TRAP_DctM"/>
</dbReference>
<feature type="transmembrane region" description="Helical" evidence="7">
    <location>
        <begin position="87"/>
        <end position="112"/>
    </location>
</feature>
<evidence type="ECO:0000313" key="10">
    <source>
        <dbReference type="Proteomes" id="UP000193207"/>
    </source>
</evidence>
<feature type="transmembrane region" description="Helical" evidence="7">
    <location>
        <begin position="327"/>
        <end position="345"/>
    </location>
</feature>
<sequence>MLAGLVALGARIYIAAAFAGIVGLIWLRGWDIGTSIAGVVPHSATGHFTLSVLPMFILIGFLAHAAGLTDAAFRAAKAWVGHLPGGLGIATVFAAAAFAAVSGATTATSAVFARTALPEMLKAGYSPRISAGVVASAGTLSALIPPSAILVIYAIIVEQSVGRLLLAGFIPGVLTALLYAGVIIVFSLKDKNTIARQEKASWNTRISTLTQTTGIMIVAVIILGGIYSGIATPTEVGALGVFTVLIVSLIQKRMTFTVLKSSLLQAASLTIMIFSIIWAVMIFVRFLGFSGLPNAFSSFVVDLPVPPLVILLCIFGLYIIMGMFMDAIGMLLLTLPVIFPAVVALGYDPIWFGIILVKLVEIGLVTPPIGLNCFVVKGAYPDIAIEDVFRGIWPFVIADLLLVAVLVAQPEIVTFLPNAILN</sequence>
<feature type="transmembrane region" description="Helical" evidence="7">
    <location>
        <begin position="299"/>
        <end position="320"/>
    </location>
</feature>
<comment type="subcellular location">
    <subcellularLocation>
        <location evidence="1 7">Cell inner membrane</location>
        <topology evidence="1 7">Multi-pass membrane protein</topology>
    </subcellularLocation>
</comment>
<dbReference type="PANTHER" id="PTHR33362">
    <property type="entry name" value="SIALIC ACID TRAP TRANSPORTER PERMEASE PROTEIN SIAT-RELATED"/>
    <property type="match status" value="1"/>
</dbReference>
<dbReference type="PANTHER" id="PTHR33362:SF5">
    <property type="entry name" value="C4-DICARBOXYLATE TRAP TRANSPORTER LARGE PERMEASE PROTEIN DCTM"/>
    <property type="match status" value="1"/>
</dbReference>
<evidence type="ECO:0000313" key="9">
    <source>
        <dbReference type="EMBL" id="SLN64934.1"/>
    </source>
</evidence>
<keyword evidence="4 7" id="KW-0812">Transmembrane</keyword>
<keyword evidence="3 7" id="KW-0997">Cell inner membrane</keyword>
<evidence type="ECO:0000256" key="5">
    <source>
        <dbReference type="ARBA" id="ARBA00022989"/>
    </source>
</evidence>
<organism evidence="9 10">
    <name type="scientific">Roseovarius halotolerans</name>
    <dbReference type="NCBI Taxonomy" id="505353"/>
    <lineage>
        <taxon>Bacteria</taxon>
        <taxon>Pseudomonadati</taxon>
        <taxon>Pseudomonadota</taxon>
        <taxon>Alphaproteobacteria</taxon>
        <taxon>Rhodobacterales</taxon>
        <taxon>Roseobacteraceae</taxon>
        <taxon>Roseovarius</taxon>
    </lineage>
</organism>
<keyword evidence="6 7" id="KW-0472">Membrane</keyword>
<comment type="subunit">
    <text evidence="7">The complex comprises the extracytoplasmic solute receptor protein and the two transmembrane proteins.</text>
</comment>
<feature type="transmembrane region" description="Helical" evidence="7">
    <location>
        <begin position="48"/>
        <end position="67"/>
    </location>
</feature>
<dbReference type="GO" id="GO:0022857">
    <property type="term" value="F:transmembrane transporter activity"/>
    <property type="evidence" value="ECO:0007669"/>
    <property type="project" value="UniProtKB-UniRule"/>
</dbReference>
<feature type="transmembrane region" description="Helical" evidence="7">
    <location>
        <begin position="6"/>
        <end position="27"/>
    </location>
</feature>
<keyword evidence="2" id="KW-1003">Cell membrane</keyword>
<reference evidence="9 10" key="1">
    <citation type="submission" date="2017-03" db="EMBL/GenBank/DDBJ databases">
        <authorList>
            <person name="Afonso C.L."/>
            <person name="Miller P.J."/>
            <person name="Scott M.A."/>
            <person name="Spackman E."/>
            <person name="Goraichik I."/>
            <person name="Dimitrov K.M."/>
            <person name="Suarez D.L."/>
            <person name="Swayne D.E."/>
        </authorList>
    </citation>
    <scope>NUCLEOTIDE SEQUENCE [LARGE SCALE GENOMIC DNA]</scope>
    <source>
        <strain evidence="9 10">CECT 8110</strain>
    </source>
</reference>
<proteinExistence type="inferred from homology"/>
<evidence type="ECO:0000256" key="7">
    <source>
        <dbReference type="RuleBase" id="RU369079"/>
    </source>
</evidence>
<dbReference type="GO" id="GO:0005886">
    <property type="term" value="C:plasma membrane"/>
    <property type="evidence" value="ECO:0007669"/>
    <property type="project" value="UniProtKB-SubCell"/>
</dbReference>
<comment type="function">
    <text evidence="7">Part of the tripartite ATP-independent periplasmic (TRAP) transport system.</text>
</comment>
<keyword evidence="7" id="KW-0813">Transport</keyword>
<dbReference type="Proteomes" id="UP000193207">
    <property type="component" value="Unassembled WGS sequence"/>
</dbReference>
<feature type="transmembrane region" description="Helical" evidence="7">
    <location>
        <begin position="133"/>
        <end position="156"/>
    </location>
</feature>
<protein>
    <recommendedName>
        <fullName evidence="7">TRAP transporter large permease protein</fullName>
    </recommendedName>
</protein>
<comment type="similarity">
    <text evidence="7">Belongs to the TRAP transporter large permease family.</text>
</comment>
<feature type="transmembrane region" description="Helical" evidence="7">
    <location>
        <begin position="351"/>
        <end position="376"/>
    </location>
</feature>
<gene>
    <name evidence="9" type="primary">siaT_29</name>
    <name evidence="9" type="ORF">ROH8110_03652</name>
</gene>
<dbReference type="AlphaFoldDB" id="A0A1X6ZYR2"/>
<feature type="transmembrane region" description="Helical" evidence="7">
    <location>
        <begin position="263"/>
        <end position="287"/>
    </location>
</feature>
<feature type="transmembrane region" description="Helical" evidence="7">
    <location>
        <begin position="168"/>
        <end position="188"/>
    </location>
</feature>
<name>A0A1X6ZYR2_9RHOB</name>
<keyword evidence="5 7" id="KW-1133">Transmembrane helix</keyword>
<feature type="domain" description="TRAP C4-dicarboxylate transport system permease DctM subunit" evidence="8">
    <location>
        <begin position="1"/>
        <end position="411"/>
    </location>
</feature>
<evidence type="ECO:0000256" key="2">
    <source>
        <dbReference type="ARBA" id="ARBA00022475"/>
    </source>
</evidence>
<evidence type="ECO:0000256" key="1">
    <source>
        <dbReference type="ARBA" id="ARBA00004429"/>
    </source>
</evidence>
<dbReference type="Pfam" id="PF06808">
    <property type="entry name" value="DctM"/>
    <property type="match status" value="1"/>
</dbReference>
<evidence type="ECO:0000259" key="8">
    <source>
        <dbReference type="Pfam" id="PF06808"/>
    </source>
</evidence>
<dbReference type="InterPro" id="IPR010656">
    <property type="entry name" value="DctM"/>
</dbReference>
<feature type="transmembrane region" description="Helical" evidence="7">
    <location>
        <begin position="388"/>
        <end position="408"/>
    </location>
</feature>
<dbReference type="EMBL" id="FWFU01000006">
    <property type="protein sequence ID" value="SLN64934.1"/>
    <property type="molecule type" value="Genomic_DNA"/>
</dbReference>
<evidence type="ECO:0000256" key="6">
    <source>
        <dbReference type="ARBA" id="ARBA00023136"/>
    </source>
</evidence>
<feature type="transmembrane region" description="Helical" evidence="7">
    <location>
        <begin position="209"/>
        <end position="230"/>
    </location>
</feature>
<accession>A0A1X6ZYR2</accession>
<evidence type="ECO:0000256" key="4">
    <source>
        <dbReference type="ARBA" id="ARBA00022692"/>
    </source>
</evidence>
<dbReference type="PIRSF" id="PIRSF006066">
    <property type="entry name" value="HI0050"/>
    <property type="match status" value="1"/>
</dbReference>
<keyword evidence="10" id="KW-1185">Reference proteome</keyword>
<dbReference type="NCBIfam" id="TIGR00786">
    <property type="entry name" value="dctM"/>
    <property type="match status" value="1"/>
</dbReference>
<evidence type="ECO:0000256" key="3">
    <source>
        <dbReference type="ARBA" id="ARBA00022519"/>
    </source>
</evidence>